<reference evidence="7" key="1">
    <citation type="submission" date="2023-07" db="EMBL/GenBank/DDBJ databases">
        <title>30 novel species of actinomycetes from the DSMZ collection.</title>
        <authorList>
            <person name="Nouioui I."/>
        </authorList>
    </citation>
    <scope>NUCLEOTIDE SEQUENCE [LARGE SCALE GENOMIC DNA]</scope>
    <source>
        <strain evidence="7">DSM 42041</strain>
    </source>
</reference>
<dbReference type="EMBL" id="JAVREQ010000001">
    <property type="protein sequence ID" value="MDT0377591.1"/>
    <property type="molecule type" value="Genomic_DNA"/>
</dbReference>
<dbReference type="PANTHER" id="PTHR43798">
    <property type="entry name" value="MONOACYLGLYCEROL LIPASE"/>
    <property type="match status" value="1"/>
</dbReference>
<proteinExistence type="predicted"/>
<sequence>MGRPTPSPTPPFAAQVRDTARDLWEGRGGRDEIDGVLRILEVGTAFGSTIGALEQLASAHTLSDDGLFGWPVMRLRSPQWWRRLGDERLDRVFGYPGVTGLVQARALSGLGLVLPGPSRAQRGALAASMCATAHGLHTRMGGYGLDGSDHLAFVNYFVAAAEKAFGHDRRAREALVWFLAAQVCGAYFSAGVAKLASPVWRDGSAIPEIFRTATFGDSGFYRVVHEHPLLAKAVAWGTIAGELAFPLVLVAPRPVARGILASGVAFHLGNARFMGLNRFIWSYCSTYPALAHVSRHLGPRTARPATQAADRTWTAAPGRAAAGLVRAATTPRGAAVAAAGLGAAALAGAAARRVAKARRDRLTAARPGELVRVGDRRVHALARSSAEEPRCEGPTVVFENGLGAPATQWGWVLRGLGPDTPYLAYDRPGIGWSSPARGRQGPDETADGLLRLLRARGLEPPYVLVGHSIGGLLIRCFALRHPELVGGLVFVDASHPQQFVRSPKQREALPWIKQRMATTQAQAALGLLGHSGRTEQMNGLPDDLAPATREAVSRPGLWRAARRELAESQRSWSPDALRLEPSSRPVAVLTAGETVRSDPMHTGLQEELALLSKVSRHDVAEDAGHETLVLDERHAGHVVRAVDWVRARATTADAPQDPYRNDEVSRPS</sequence>
<dbReference type="SMART" id="SM00752">
    <property type="entry name" value="HTTM"/>
    <property type="match status" value="1"/>
</dbReference>
<keyword evidence="6" id="KW-0378">Hydrolase</keyword>
<dbReference type="InterPro" id="IPR011020">
    <property type="entry name" value="HTTM-like"/>
</dbReference>
<keyword evidence="3" id="KW-1133">Transmembrane helix</keyword>
<dbReference type="InterPro" id="IPR029058">
    <property type="entry name" value="AB_hydrolase_fold"/>
</dbReference>
<dbReference type="InterPro" id="IPR050266">
    <property type="entry name" value="AB_hydrolase_sf"/>
</dbReference>
<keyword evidence="7" id="KW-1185">Reference proteome</keyword>
<dbReference type="Pfam" id="PF00561">
    <property type="entry name" value="Abhydrolase_1"/>
    <property type="match status" value="1"/>
</dbReference>
<comment type="subcellular location">
    <subcellularLocation>
        <location evidence="1">Endomembrane system</location>
        <topology evidence="1">Multi-pass membrane protein</topology>
    </subcellularLocation>
</comment>
<keyword evidence="4" id="KW-0472">Membrane</keyword>
<evidence type="ECO:0000256" key="2">
    <source>
        <dbReference type="ARBA" id="ARBA00022692"/>
    </source>
</evidence>
<organism evidence="6 7">
    <name type="scientific">Streptomyces hazeniae</name>
    <dbReference type="NCBI Taxonomy" id="3075538"/>
    <lineage>
        <taxon>Bacteria</taxon>
        <taxon>Bacillati</taxon>
        <taxon>Actinomycetota</taxon>
        <taxon>Actinomycetes</taxon>
        <taxon>Kitasatosporales</taxon>
        <taxon>Streptomycetaceae</taxon>
        <taxon>Streptomyces</taxon>
    </lineage>
</organism>
<dbReference type="SUPFAM" id="SSF53474">
    <property type="entry name" value="alpha/beta-Hydrolases"/>
    <property type="match status" value="1"/>
</dbReference>
<dbReference type="Gene3D" id="3.40.50.1820">
    <property type="entry name" value="alpha/beta hydrolase"/>
    <property type="match status" value="1"/>
</dbReference>
<gene>
    <name evidence="6" type="ORF">RM572_02225</name>
</gene>
<evidence type="ECO:0000313" key="7">
    <source>
        <dbReference type="Proteomes" id="UP001183414"/>
    </source>
</evidence>
<protein>
    <submittedName>
        <fullName evidence="6">Alpha/beta fold hydrolase</fullName>
    </submittedName>
</protein>
<dbReference type="Proteomes" id="UP001183414">
    <property type="component" value="Unassembled WGS sequence"/>
</dbReference>
<evidence type="ECO:0000313" key="6">
    <source>
        <dbReference type="EMBL" id="MDT0377591.1"/>
    </source>
</evidence>
<dbReference type="RefSeq" id="WP_311671542.1">
    <property type="nucleotide sequence ID" value="NZ_JAVREQ010000001.1"/>
</dbReference>
<feature type="domain" description="HTTM-like" evidence="5">
    <location>
        <begin position="27"/>
        <end position="295"/>
    </location>
</feature>
<accession>A0ABU2NKS3</accession>
<dbReference type="GO" id="GO:0016787">
    <property type="term" value="F:hydrolase activity"/>
    <property type="evidence" value="ECO:0007669"/>
    <property type="project" value="UniProtKB-KW"/>
</dbReference>
<evidence type="ECO:0000259" key="5">
    <source>
        <dbReference type="SMART" id="SM00752"/>
    </source>
</evidence>
<keyword evidence="2" id="KW-0812">Transmembrane</keyword>
<evidence type="ECO:0000256" key="4">
    <source>
        <dbReference type="ARBA" id="ARBA00023136"/>
    </source>
</evidence>
<comment type="caution">
    <text evidence="6">The sequence shown here is derived from an EMBL/GenBank/DDBJ whole genome shotgun (WGS) entry which is preliminary data.</text>
</comment>
<evidence type="ECO:0000256" key="1">
    <source>
        <dbReference type="ARBA" id="ARBA00004127"/>
    </source>
</evidence>
<name>A0ABU2NKS3_9ACTN</name>
<evidence type="ECO:0000256" key="3">
    <source>
        <dbReference type="ARBA" id="ARBA00022989"/>
    </source>
</evidence>
<dbReference type="InterPro" id="IPR000073">
    <property type="entry name" value="AB_hydrolase_1"/>
</dbReference>
<dbReference type="PANTHER" id="PTHR43798:SF5">
    <property type="entry name" value="MONOACYLGLYCEROL LIPASE ABHD6"/>
    <property type="match status" value="1"/>
</dbReference>